<reference evidence="7" key="1">
    <citation type="journal article" date="2020" name="BMC">
        <title>Leishmania infection induces a limited differential gene expression in the sand fly midgut.</title>
        <authorList>
            <person name="Coutinho-Abreu I.V."/>
            <person name="Serafim T.D."/>
            <person name="Meneses C."/>
            <person name="Kamhawi S."/>
            <person name="Oliveira F."/>
            <person name="Valenzuela J.G."/>
        </authorList>
    </citation>
    <scope>NUCLEOTIDE SEQUENCE</scope>
    <source>
        <strain evidence="7">Jacobina</strain>
        <tissue evidence="7">Midgut</tissue>
    </source>
</reference>
<sequence length="404" mass="47677">MTIAAFASAFLFYGLSRSASKVIFWAGSSIYLLALNLLKSDAFFDFLTRHTKLGESEIYEILIVFAWMLLKCISFGIDAIEHRKSRESHSDWEFSLEPFMGYVFYFPTLHLGPIMIYSRYRKSLRQEVSEVSTEKILIFLRDILLSIFWMVFLEGALHFFYVNNLQTNENVVSQLDSWALYGFGYLLGQFFHIKYVIAYGIGMAFARMDDIDPPRKPKCISRIHLYSDMWKHFDHGLYEFLFRYIYCELCAKTSSVGKKLLASLLTFVFIYLWHGFYFYIFIWSLMNFLCLTVESFARQISKTPTYRRFIQEHFNQTWEYRWNGALGTLLLVPAVISNFFFLASYDVGIIFVQRTFYSGFLHYLCVFGGVICIFFTSEFIKRHEKAYREQKSRNSSITREIISQ</sequence>
<comment type="similarity">
    <text evidence="5">Belongs to the membrane-bound acyltransferase family. HHAT subfamily.</text>
</comment>
<evidence type="ECO:0000256" key="3">
    <source>
        <dbReference type="ARBA" id="ARBA00022989"/>
    </source>
</evidence>
<name>A0A7G3AFR0_LUTLO</name>
<evidence type="ECO:0000256" key="5">
    <source>
        <dbReference type="ARBA" id="ARBA00038268"/>
    </source>
</evidence>
<keyword evidence="2 6" id="KW-0812">Transmembrane</keyword>
<dbReference type="VEuPathDB" id="VectorBase:LLONM1_000290"/>
<comment type="subcellular location">
    <subcellularLocation>
        <location evidence="1">Membrane</location>
        <topology evidence="1">Multi-pass membrane protein</topology>
    </subcellularLocation>
</comment>
<dbReference type="EMBL" id="GITU01002264">
    <property type="protein sequence ID" value="MBC1170967.1"/>
    <property type="molecule type" value="Transcribed_RNA"/>
</dbReference>
<feature type="transmembrane region" description="Helical" evidence="6">
    <location>
        <begin position="361"/>
        <end position="380"/>
    </location>
</feature>
<dbReference type="InterPro" id="IPR004299">
    <property type="entry name" value="MBOAT_fam"/>
</dbReference>
<keyword evidence="4 6" id="KW-0472">Membrane</keyword>
<protein>
    <submittedName>
        <fullName evidence="7">Putative cysteine n-palmitoyltransferase rasp-9 membrane helices</fullName>
    </submittedName>
</protein>
<feature type="transmembrane region" description="Helical" evidence="6">
    <location>
        <begin position="138"/>
        <end position="162"/>
    </location>
</feature>
<feature type="transmembrane region" description="Helical" evidence="6">
    <location>
        <begin position="59"/>
        <end position="79"/>
    </location>
</feature>
<keyword evidence="3 6" id="KW-1133">Transmembrane helix</keyword>
<evidence type="ECO:0000256" key="1">
    <source>
        <dbReference type="ARBA" id="ARBA00004141"/>
    </source>
</evidence>
<dbReference type="PANTHER" id="PTHR13285">
    <property type="entry name" value="ACYLTRANSFERASE"/>
    <property type="match status" value="1"/>
</dbReference>
<evidence type="ECO:0000313" key="7">
    <source>
        <dbReference type="EMBL" id="MBC1170967.1"/>
    </source>
</evidence>
<proteinExistence type="inferred from homology"/>
<dbReference type="Pfam" id="PF03062">
    <property type="entry name" value="MBOAT"/>
    <property type="match status" value="1"/>
</dbReference>
<feature type="transmembrane region" description="Helical" evidence="6">
    <location>
        <begin position="99"/>
        <end position="117"/>
    </location>
</feature>
<feature type="transmembrane region" description="Helical" evidence="6">
    <location>
        <begin position="322"/>
        <end position="341"/>
    </location>
</feature>
<evidence type="ECO:0000256" key="2">
    <source>
        <dbReference type="ARBA" id="ARBA00022692"/>
    </source>
</evidence>
<accession>A0A7G3AFR0</accession>
<dbReference type="InterPro" id="IPR051085">
    <property type="entry name" value="MB_O-acyltransferase"/>
</dbReference>
<dbReference type="GO" id="GO:0016409">
    <property type="term" value="F:palmitoyltransferase activity"/>
    <property type="evidence" value="ECO:0007669"/>
    <property type="project" value="TreeGrafter"/>
</dbReference>
<evidence type="ECO:0000256" key="6">
    <source>
        <dbReference type="SAM" id="Phobius"/>
    </source>
</evidence>
<keyword evidence="7" id="KW-0808">Transferase</keyword>
<feature type="transmembrane region" description="Helical" evidence="6">
    <location>
        <begin position="256"/>
        <end position="274"/>
    </location>
</feature>
<evidence type="ECO:0000256" key="4">
    <source>
        <dbReference type="ARBA" id="ARBA00023136"/>
    </source>
</evidence>
<dbReference type="PANTHER" id="PTHR13285:SF18">
    <property type="entry name" value="PROTEIN-CYSTEINE N-PALMITOYLTRANSFERASE RASP"/>
    <property type="match status" value="1"/>
</dbReference>
<feature type="transmembrane region" description="Helical" evidence="6">
    <location>
        <begin position="182"/>
        <end position="206"/>
    </location>
</feature>
<dbReference type="GO" id="GO:0005783">
    <property type="term" value="C:endoplasmic reticulum"/>
    <property type="evidence" value="ECO:0007669"/>
    <property type="project" value="TreeGrafter"/>
</dbReference>
<dbReference type="AlphaFoldDB" id="A0A7G3AFR0"/>
<organism evidence="7">
    <name type="scientific">Lutzomyia longipalpis</name>
    <name type="common">Sand fly</name>
    <dbReference type="NCBI Taxonomy" id="7200"/>
    <lineage>
        <taxon>Eukaryota</taxon>
        <taxon>Metazoa</taxon>
        <taxon>Ecdysozoa</taxon>
        <taxon>Arthropoda</taxon>
        <taxon>Hexapoda</taxon>
        <taxon>Insecta</taxon>
        <taxon>Pterygota</taxon>
        <taxon>Neoptera</taxon>
        <taxon>Endopterygota</taxon>
        <taxon>Diptera</taxon>
        <taxon>Nematocera</taxon>
        <taxon>Psychodoidea</taxon>
        <taxon>Psychodidae</taxon>
        <taxon>Lutzomyia</taxon>
        <taxon>Lutzomyia</taxon>
    </lineage>
</organism>
<dbReference type="GO" id="GO:0016020">
    <property type="term" value="C:membrane"/>
    <property type="evidence" value="ECO:0007669"/>
    <property type="project" value="UniProtKB-SubCell"/>
</dbReference>